<dbReference type="Proteomes" id="UP000179807">
    <property type="component" value="Unassembled WGS sequence"/>
</dbReference>
<dbReference type="PANTHER" id="PTHR12442:SF11">
    <property type="entry name" value="DYNEIN AXONEMAL INTERMEDIATE CHAIN 1"/>
    <property type="match status" value="1"/>
</dbReference>
<organism evidence="13 14">
    <name type="scientific">Tritrichomonas foetus</name>
    <dbReference type="NCBI Taxonomy" id="1144522"/>
    <lineage>
        <taxon>Eukaryota</taxon>
        <taxon>Metamonada</taxon>
        <taxon>Parabasalia</taxon>
        <taxon>Tritrichomonadida</taxon>
        <taxon>Tritrichomonadidae</taxon>
        <taxon>Tritrichomonas</taxon>
    </lineage>
</organism>
<evidence type="ECO:0000256" key="2">
    <source>
        <dbReference type="ARBA" id="ARBA00011059"/>
    </source>
</evidence>
<dbReference type="InterPro" id="IPR050687">
    <property type="entry name" value="Dynein_IC"/>
</dbReference>
<evidence type="ECO:0000256" key="9">
    <source>
        <dbReference type="ARBA" id="ARBA00023212"/>
    </source>
</evidence>
<feature type="compositionally biased region" description="Basic and acidic residues" evidence="12">
    <location>
        <begin position="579"/>
        <end position="594"/>
    </location>
</feature>
<evidence type="ECO:0000256" key="12">
    <source>
        <dbReference type="SAM" id="MobiDB-lite"/>
    </source>
</evidence>
<evidence type="ECO:0000256" key="8">
    <source>
        <dbReference type="ARBA" id="ARBA00023175"/>
    </source>
</evidence>
<evidence type="ECO:0000256" key="1">
    <source>
        <dbReference type="ARBA" id="ARBA00004430"/>
    </source>
</evidence>
<evidence type="ECO:0000256" key="4">
    <source>
        <dbReference type="ARBA" id="ARBA00022574"/>
    </source>
</evidence>
<dbReference type="PROSITE" id="PS50082">
    <property type="entry name" value="WD_REPEATS_2"/>
    <property type="match status" value="1"/>
</dbReference>
<accession>A0A1J4J780</accession>
<protein>
    <submittedName>
        <fullName evidence="13">Dynein intermediate chain 2, ciliary-related protein</fullName>
    </submittedName>
</protein>
<keyword evidence="5" id="KW-0493">Microtubule</keyword>
<feature type="compositionally biased region" description="Basic and acidic residues" evidence="12">
    <location>
        <begin position="618"/>
        <end position="629"/>
    </location>
</feature>
<evidence type="ECO:0000256" key="5">
    <source>
        <dbReference type="ARBA" id="ARBA00022701"/>
    </source>
</evidence>
<dbReference type="InterPro" id="IPR001680">
    <property type="entry name" value="WD40_rpt"/>
</dbReference>
<sequence length="653" mass="73264">MSDNKPTKLGATNEASVSKRSMLSSVFRSGVSMRSFGNLSQVTNKPPREQLQLTGEQKDEIFSRDLKVTDPQAPQTLVRLKFSQNTFEEVQTGDSIIINTDIIGRIGLANPMKIEKAEVQTNNEEEEEYIEENNGKLLRNLFNFSDRATQGQIMVYIDQGTLSEAPTPKDCKGVTNQRVIAEAYCADRNTSLIKPQLSALQVTRIMERVVNQNMDPNACLDFKYFDDARDALSRVEGFTLPLWEFKADCFTGFGVTAIRWCPTVPDLFAATYTPVTDKTLPQRGYLLTWTLKNQSTPRNFIELTAPAQSVDWNQYESGVIAAGSSDGNIAIYDVKSRSTLPVFSTVKTPDRHNAAVTVVKWQPVDSSSNQNLISAGLDGRIIQWTMLQNEMKITEIAQLPACIIALDYYNEHSTHYTVACDDGRVYKVLRTRTTQQPTSIETHSPPTISLGFNRFHHNVFATSGTDWSVKLWREEETKPLQTYDFAPNYVNDLQFAPHSSTIFAAATSDGELFIFDIGVNRYQEICRTDVVESNDGSLTSVRFHPKWPVILIGDDKGRIHSMKLSPNIRRNTKIEKEEIERNKITKSSSSRDSHGLLPDLTQQEGDDDDGQTNAAAEEDARIEALSHDETAKFEQAMGVSWIEHEEKVSALPS</sequence>
<name>A0A1J4J780_9EUKA</name>
<keyword evidence="8" id="KW-0505">Motor protein</keyword>
<dbReference type="VEuPathDB" id="TrichDB:TRFO_39310"/>
<dbReference type="GeneID" id="94847268"/>
<feature type="region of interest" description="Disordered" evidence="12">
    <location>
        <begin position="579"/>
        <end position="629"/>
    </location>
</feature>
<evidence type="ECO:0000256" key="3">
    <source>
        <dbReference type="ARBA" id="ARBA00022490"/>
    </source>
</evidence>
<keyword evidence="3" id="KW-0963">Cytoplasm</keyword>
<feature type="repeat" description="WD" evidence="11">
    <location>
        <begin position="440"/>
        <end position="482"/>
    </location>
</feature>
<reference evidence="13" key="1">
    <citation type="submission" date="2016-10" db="EMBL/GenBank/DDBJ databases">
        <authorList>
            <person name="Benchimol M."/>
            <person name="Almeida L.G."/>
            <person name="Vasconcelos A.T."/>
            <person name="Perreira-Neves A."/>
            <person name="Rosa I.A."/>
            <person name="Tasca T."/>
            <person name="Bogo M.R."/>
            <person name="de Souza W."/>
        </authorList>
    </citation>
    <scope>NUCLEOTIDE SEQUENCE [LARGE SCALE GENOMIC DNA]</scope>
    <source>
        <strain evidence="13">K</strain>
    </source>
</reference>
<gene>
    <name evidence="13" type="ORF">TRFO_39310</name>
</gene>
<keyword evidence="14" id="KW-1185">Reference proteome</keyword>
<evidence type="ECO:0000256" key="7">
    <source>
        <dbReference type="ARBA" id="ARBA00023017"/>
    </source>
</evidence>
<proteinExistence type="inferred from homology"/>
<keyword evidence="7" id="KW-0243">Dynein</keyword>
<keyword evidence="10" id="KW-0966">Cell projection</keyword>
<dbReference type="AlphaFoldDB" id="A0A1J4J780"/>
<dbReference type="GO" id="GO:0036158">
    <property type="term" value="P:outer dynein arm assembly"/>
    <property type="evidence" value="ECO:0007669"/>
    <property type="project" value="TreeGrafter"/>
</dbReference>
<evidence type="ECO:0000313" key="14">
    <source>
        <dbReference type="Proteomes" id="UP000179807"/>
    </source>
</evidence>
<comment type="caution">
    <text evidence="13">The sequence shown here is derived from an EMBL/GenBank/DDBJ whole genome shotgun (WGS) entry which is preliminary data.</text>
</comment>
<dbReference type="GO" id="GO:0045504">
    <property type="term" value="F:dynein heavy chain binding"/>
    <property type="evidence" value="ECO:0007669"/>
    <property type="project" value="TreeGrafter"/>
</dbReference>
<dbReference type="PANTHER" id="PTHR12442">
    <property type="entry name" value="DYNEIN INTERMEDIATE CHAIN"/>
    <property type="match status" value="1"/>
</dbReference>
<keyword evidence="4 11" id="KW-0853">WD repeat</keyword>
<dbReference type="SUPFAM" id="SSF50978">
    <property type="entry name" value="WD40 repeat-like"/>
    <property type="match status" value="1"/>
</dbReference>
<dbReference type="InterPro" id="IPR036322">
    <property type="entry name" value="WD40_repeat_dom_sf"/>
</dbReference>
<dbReference type="GO" id="GO:0005874">
    <property type="term" value="C:microtubule"/>
    <property type="evidence" value="ECO:0007669"/>
    <property type="project" value="UniProtKB-KW"/>
</dbReference>
<comment type="subcellular location">
    <subcellularLocation>
        <location evidence="1">Cytoplasm</location>
        <location evidence="1">Cytoskeleton</location>
        <location evidence="1">Cilium axoneme</location>
    </subcellularLocation>
</comment>
<evidence type="ECO:0000313" key="13">
    <source>
        <dbReference type="EMBL" id="OHS94521.1"/>
    </source>
</evidence>
<dbReference type="RefSeq" id="XP_068347658.1">
    <property type="nucleotide sequence ID" value="XM_068512564.1"/>
</dbReference>
<comment type="similarity">
    <text evidence="2">Belongs to the dynein intermediate chain family.</text>
</comment>
<dbReference type="InterPro" id="IPR015943">
    <property type="entry name" value="WD40/YVTN_repeat-like_dom_sf"/>
</dbReference>
<dbReference type="GO" id="GO:0036157">
    <property type="term" value="C:outer dynein arm"/>
    <property type="evidence" value="ECO:0007669"/>
    <property type="project" value="TreeGrafter"/>
</dbReference>
<keyword evidence="6" id="KW-0677">Repeat</keyword>
<dbReference type="OrthoDB" id="10261376at2759"/>
<dbReference type="Gene3D" id="2.130.10.10">
    <property type="entry name" value="YVTN repeat-like/Quinoprotein amine dehydrogenase"/>
    <property type="match status" value="2"/>
</dbReference>
<dbReference type="SMART" id="SM00320">
    <property type="entry name" value="WD40"/>
    <property type="match status" value="5"/>
</dbReference>
<evidence type="ECO:0000256" key="10">
    <source>
        <dbReference type="ARBA" id="ARBA00023273"/>
    </source>
</evidence>
<keyword evidence="9" id="KW-0206">Cytoskeleton</keyword>
<dbReference type="GO" id="GO:0003341">
    <property type="term" value="P:cilium movement"/>
    <property type="evidence" value="ECO:0007669"/>
    <property type="project" value="TreeGrafter"/>
</dbReference>
<evidence type="ECO:0000256" key="11">
    <source>
        <dbReference type="PROSITE-ProRule" id="PRU00221"/>
    </source>
</evidence>
<dbReference type="GO" id="GO:0045503">
    <property type="term" value="F:dynein light chain binding"/>
    <property type="evidence" value="ECO:0007669"/>
    <property type="project" value="TreeGrafter"/>
</dbReference>
<dbReference type="EMBL" id="MLAK01001313">
    <property type="protein sequence ID" value="OHS94521.1"/>
    <property type="molecule type" value="Genomic_DNA"/>
</dbReference>
<evidence type="ECO:0000256" key="6">
    <source>
        <dbReference type="ARBA" id="ARBA00022737"/>
    </source>
</evidence>